<dbReference type="PANTHER" id="PTHR21028">
    <property type="entry name" value="SI:CH211-156B7.4"/>
    <property type="match status" value="1"/>
</dbReference>
<dbReference type="AlphaFoldDB" id="A0A7T7XLE8"/>
<dbReference type="RefSeq" id="WP_215625870.1">
    <property type="nucleotide sequence ID" value="NZ_CP067089.2"/>
</dbReference>
<dbReference type="InterPro" id="IPR023577">
    <property type="entry name" value="CYTH_domain"/>
</dbReference>
<dbReference type="InterPro" id="IPR008173">
    <property type="entry name" value="Adenylyl_cyclase_CyaB"/>
</dbReference>
<organism evidence="2 3">
    <name type="scientific">Breznakiella homolactica</name>
    <dbReference type="NCBI Taxonomy" id="2798577"/>
    <lineage>
        <taxon>Bacteria</taxon>
        <taxon>Pseudomonadati</taxon>
        <taxon>Spirochaetota</taxon>
        <taxon>Spirochaetia</taxon>
        <taxon>Spirochaetales</taxon>
        <taxon>Breznakiellaceae</taxon>
        <taxon>Breznakiella</taxon>
    </lineage>
</organism>
<dbReference type="InterPro" id="IPR033469">
    <property type="entry name" value="CYTH-like_dom_sf"/>
</dbReference>
<accession>A0A7T7XLE8</accession>
<keyword evidence="3" id="KW-1185">Reference proteome</keyword>
<dbReference type="SUPFAM" id="SSF55154">
    <property type="entry name" value="CYTH-like phosphatases"/>
    <property type="match status" value="1"/>
</dbReference>
<dbReference type="CDD" id="cd07890">
    <property type="entry name" value="CYTH-like_AC_IV-like"/>
    <property type="match status" value="1"/>
</dbReference>
<evidence type="ECO:0000259" key="1">
    <source>
        <dbReference type="PROSITE" id="PS51707"/>
    </source>
</evidence>
<sequence length="203" mass="23120">MAIEIELKAHVQNAEEVRKEIDRFAQYGYAYEKNDTYWYSRANETQASRALPGGLRIRTEKQTGNGDESRETVLVTYKSKELRDGIEVNEEHEFSISGEGAFTELLSRLGFEPGISKKKTGWSWSYTGITMELSLVDGLGWFLELEILADKKVRGGETVLEQSRKRLLDLLKKTGIPESAIEPRYYTEMLREVRGSGKNRSGN</sequence>
<reference evidence="2" key="1">
    <citation type="submission" date="2021-01" db="EMBL/GenBank/DDBJ databases">
        <title>Description of Breznakiella homolactica.</title>
        <authorList>
            <person name="Song Y."/>
            <person name="Brune A."/>
        </authorList>
    </citation>
    <scope>NUCLEOTIDE SEQUENCE</scope>
    <source>
        <strain evidence="2">RmG30</strain>
    </source>
</reference>
<dbReference type="PANTHER" id="PTHR21028:SF2">
    <property type="entry name" value="CYTH DOMAIN-CONTAINING PROTEIN"/>
    <property type="match status" value="1"/>
</dbReference>
<feature type="domain" description="CYTH" evidence="1">
    <location>
        <begin position="2"/>
        <end position="192"/>
    </location>
</feature>
<dbReference type="EMBL" id="CP067089">
    <property type="protein sequence ID" value="QQO08564.1"/>
    <property type="molecule type" value="Genomic_DNA"/>
</dbReference>
<dbReference type="Pfam" id="PF01928">
    <property type="entry name" value="CYTH"/>
    <property type="match status" value="1"/>
</dbReference>
<evidence type="ECO:0000313" key="2">
    <source>
        <dbReference type="EMBL" id="QQO08564.1"/>
    </source>
</evidence>
<evidence type="ECO:0000313" key="3">
    <source>
        <dbReference type="Proteomes" id="UP000595917"/>
    </source>
</evidence>
<dbReference type="PROSITE" id="PS51707">
    <property type="entry name" value="CYTH"/>
    <property type="match status" value="1"/>
</dbReference>
<protein>
    <submittedName>
        <fullName evidence="2">Class IV adenylate cyclase</fullName>
    </submittedName>
</protein>
<name>A0A7T7XLE8_9SPIR</name>
<dbReference type="Proteomes" id="UP000595917">
    <property type="component" value="Chromosome"/>
</dbReference>
<dbReference type="NCBIfam" id="TIGR00318">
    <property type="entry name" value="cyaB"/>
    <property type="match status" value="1"/>
</dbReference>
<dbReference type="Gene3D" id="2.40.320.10">
    <property type="entry name" value="Hypothetical Protein Pfu-838710-001"/>
    <property type="match status" value="1"/>
</dbReference>
<gene>
    <name evidence="2" type="primary">cyaB</name>
    <name evidence="2" type="ORF">JFL75_16750</name>
</gene>
<proteinExistence type="predicted"/>
<dbReference type="KEGG" id="bhc:JFL75_16750"/>